<keyword evidence="1" id="KW-0695">RNA-directed DNA polymerase</keyword>
<proteinExistence type="predicted"/>
<keyword evidence="2" id="KW-1185">Reference proteome</keyword>
<comment type="caution">
    <text evidence="1">The sequence shown here is derived from an EMBL/GenBank/DDBJ whole genome shotgun (WGS) entry which is preliminary data.</text>
</comment>
<keyword evidence="1" id="KW-0808">Transferase</keyword>
<protein>
    <submittedName>
        <fullName evidence="1">RNA-directed DNA polymerase (Reverse transcriptase)</fullName>
    </submittedName>
</protein>
<dbReference type="GO" id="GO:0003964">
    <property type="term" value="F:RNA-directed DNA polymerase activity"/>
    <property type="evidence" value="ECO:0007669"/>
    <property type="project" value="UniProtKB-KW"/>
</dbReference>
<evidence type="ECO:0000313" key="1">
    <source>
        <dbReference type="EMBL" id="MCI56496.1"/>
    </source>
</evidence>
<sequence>DQSFLDDVIPQVIDDRLNSILTMLPTPEEIKNAVFDLNNDSAPGPDGFGALSVLLGHCSSRCG</sequence>
<accession>A0A392T8S7</accession>
<name>A0A392T8S7_9FABA</name>
<dbReference type="EMBL" id="LXQA010513222">
    <property type="protein sequence ID" value="MCI56496.1"/>
    <property type="molecule type" value="Genomic_DNA"/>
</dbReference>
<dbReference type="Proteomes" id="UP000265520">
    <property type="component" value="Unassembled WGS sequence"/>
</dbReference>
<evidence type="ECO:0000313" key="2">
    <source>
        <dbReference type="Proteomes" id="UP000265520"/>
    </source>
</evidence>
<keyword evidence="1" id="KW-0548">Nucleotidyltransferase</keyword>
<dbReference type="AlphaFoldDB" id="A0A392T8S7"/>
<reference evidence="1 2" key="1">
    <citation type="journal article" date="2018" name="Front. Plant Sci.">
        <title>Red Clover (Trifolium pratense) and Zigzag Clover (T. medium) - A Picture of Genomic Similarities and Differences.</title>
        <authorList>
            <person name="Dluhosova J."/>
            <person name="Istvanek J."/>
            <person name="Nedelnik J."/>
            <person name="Repkova J."/>
        </authorList>
    </citation>
    <scope>NUCLEOTIDE SEQUENCE [LARGE SCALE GENOMIC DNA]</scope>
    <source>
        <strain evidence="2">cv. 10/8</strain>
        <tissue evidence="1">Leaf</tissue>
    </source>
</reference>
<organism evidence="1 2">
    <name type="scientific">Trifolium medium</name>
    <dbReference type="NCBI Taxonomy" id="97028"/>
    <lineage>
        <taxon>Eukaryota</taxon>
        <taxon>Viridiplantae</taxon>
        <taxon>Streptophyta</taxon>
        <taxon>Embryophyta</taxon>
        <taxon>Tracheophyta</taxon>
        <taxon>Spermatophyta</taxon>
        <taxon>Magnoliopsida</taxon>
        <taxon>eudicotyledons</taxon>
        <taxon>Gunneridae</taxon>
        <taxon>Pentapetalae</taxon>
        <taxon>rosids</taxon>
        <taxon>fabids</taxon>
        <taxon>Fabales</taxon>
        <taxon>Fabaceae</taxon>
        <taxon>Papilionoideae</taxon>
        <taxon>50 kb inversion clade</taxon>
        <taxon>NPAAA clade</taxon>
        <taxon>Hologalegina</taxon>
        <taxon>IRL clade</taxon>
        <taxon>Trifolieae</taxon>
        <taxon>Trifolium</taxon>
    </lineage>
</organism>
<feature type="non-terminal residue" evidence="1">
    <location>
        <position position="1"/>
    </location>
</feature>